<dbReference type="EMBL" id="JBFXLQ010000015">
    <property type="protein sequence ID" value="KAL2868183.1"/>
    <property type="molecule type" value="Genomic_DNA"/>
</dbReference>
<feature type="region of interest" description="Disordered" evidence="1">
    <location>
        <begin position="88"/>
        <end position="119"/>
    </location>
</feature>
<sequence>MDPTTTASSTIHLLESRLHRLTYLLTGDANWTGTPSPPSKPSSHEETISRRLLHLETELERLRAKSAVARDILGLYDRFPDLFAYPLKPKNTTPHPPHAPAPARTFTEETDTDLESGSGLPLETQASIILSYASSFPETASRLTSLQDLPIPDAEVSASLIELQPRIERVAGVQEGQAREISELRVRTAKVLQRWYEVSVLGGGEVWGEWEGRIEDVERGVRRGEVGRERGGL</sequence>
<accession>A0ABR4LXR7</accession>
<dbReference type="Proteomes" id="UP001610432">
    <property type="component" value="Unassembled WGS sequence"/>
</dbReference>
<evidence type="ECO:0008006" key="4">
    <source>
        <dbReference type="Google" id="ProtNLM"/>
    </source>
</evidence>
<dbReference type="RefSeq" id="XP_070887162.1">
    <property type="nucleotide sequence ID" value="XM_071032782.1"/>
</dbReference>
<evidence type="ECO:0000256" key="1">
    <source>
        <dbReference type="SAM" id="MobiDB-lite"/>
    </source>
</evidence>
<organism evidence="2 3">
    <name type="scientific">Aspergillus lucknowensis</name>
    <dbReference type="NCBI Taxonomy" id="176173"/>
    <lineage>
        <taxon>Eukaryota</taxon>
        <taxon>Fungi</taxon>
        <taxon>Dikarya</taxon>
        <taxon>Ascomycota</taxon>
        <taxon>Pezizomycotina</taxon>
        <taxon>Eurotiomycetes</taxon>
        <taxon>Eurotiomycetidae</taxon>
        <taxon>Eurotiales</taxon>
        <taxon>Aspergillaceae</taxon>
        <taxon>Aspergillus</taxon>
        <taxon>Aspergillus subgen. Nidulantes</taxon>
    </lineage>
</organism>
<comment type="caution">
    <text evidence="2">The sequence shown here is derived from an EMBL/GenBank/DDBJ whole genome shotgun (WGS) entry which is preliminary data.</text>
</comment>
<gene>
    <name evidence="2" type="ORF">BJX67DRAFT_380382</name>
</gene>
<reference evidence="2 3" key="1">
    <citation type="submission" date="2024-07" db="EMBL/GenBank/DDBJ databases">
        <title>Section-level genome sequencing and comparative genomics of Aspergillus sections Usti and Cavernicolus.</title>
        <authorList>
            <consortium name="Lawrence Berkeley National Laboratory"/>
            <person name="Nybo J.L."/>
            <person name="Vesth T.C."/>
            <person name="Theobald S."/>
            <person name="Frisvad J.C."/>
            <person name="Larsen T.O."/>
            <person name="Kjaerboelling I."/>
            <person name="Rothschild-Mancinelli K."/>
            <person name="Lyhne E.K."/>
            <person name="Kogle M.E."/>
            <person name="Barry K."/>
            <person name="Clum A."/>
            <person name="Na H."/>
            <person name="Ledsgaard L."/>
            <person name="Lin J."/>
            <person name="Lipzen A."/>
            <person name="Kuo A."/>
            <person name="Riley R."/>
            <person name="Mondo S."/>
            <person name="Labutti K."/>
            <person name="Haridas S."/>
            <person name="Pangalinan J."/>
            <person name="Salamov A.A."/>
            <person name="Simmons B.A."/>
            <person name="Magnuson J.K."/>
            <person name="Chen J."/>
            <person name="Drula E."/>
            <person name="Henrissat B."/>
            <person name="Wiebenga A."/>
            <person name="Lubbers R.J."/>
            <person name="Gomes A.C."/>
            <person name="Macurrencykelacurrency M.R."/>
            <person name="Stajich J."/>
            <person name="Grigoriev I.V."/>
            <person name="Mortensen U.H."/>
            <person name="De Vries R.P."/>
            <person name="Baker S.E."/>
            <person name="Andersen M.R."/>
        </authorList>
    </citation>
    <scope>NUCLEOTIDE SEQUENCE [LARGE SCALE GENOMIC DNA]</scope>
    <source>
        <strain evidence="2 3">CBS 449.75</strain>
    </source>
</reference>
<evidence type="ECO:0000313" key="3">
    <source>
        <dbReference type="Proteomes" id="UP001610432"/>
    </source>
</evidence>
<proteinExistence type="predicted"/>
<feature type="region of interest" description="Disordered" evidence="1">
    <location>
        <begin position="29"/>
        <end position="48"/>
    </location>
</feature>
<evidence type="ECO:0000313" key="2">
    <source>
        <dbReference type="EMBL" id="KAL2868183.1"/>
    </source>
</evidence>
<name>A0ABR4LXR7_9EURO</name>
<protein>
    <recommendedName>
        <fullName evidence="4">Nuclear distribution protein RO10</fullName>
    </recommendedName>
</protein>
<keyword evidence="3" id="KW-1185">Reference proteome</keyword>
<dbReference type="GeneID" id="98147854"/>